<dbReference type="AlphaFoldDB" id="A0A1S8CS99"/>
<name>A0A1S8CS99_9GAMM</name>
<evidence type="ECO:0000313" key="1">
    <source>
        <dbReference type="EMBL" id="ONG38773.1"/>
    </source>
</evidence>
<dbReference type="Pfam" id="PF14113">
    <property type="entry name" value="Tae4"/>
    <property type="match status" value="1"/>
</dbReference>
<evidence type="ECO:0008006" key="3">
    <source>
        <dbReference type="Google" id="ProtNLM"/>
    </source>
</evidence>
<proteinExistence type="predicted"/>
<dbReference type="OrthoDB" id="8480759at2"/>
<sequence>MTGITATIGGQSSTIKAKRPLFSALWENYPVKMPAADVYSMVGGQALALYRENPIGYANACALRLSRSLNYGGMPIKQSTKGYKVNGSDDKPYLLRVREMITFVEQNFGGADIRFKPQSNEDVSFQLRGKKGIIIFKVSGWGDATGHVTLWNGSDCGDSCYFIHDRPNVRTTDILFWNLR</sequence>
<reference evidence="1 2" key="1">
    <citation type="submission" date="2016-10" db="EMBL/GenBank/DDBJ databases">
        <title>Draft Genome sequence of Alkanindiges sp. strain H1.</title>
        <authorList>
            <person name="Subhash Y."/>
            <person name="Lee S."/>
        </authorList>
    </citation>
    <scope>NUCLEOTIDE SEQUENCE [LARGE SCALE GENOMIC DNA]</scope>
    <source>
        <strain evidence="1 2">H1</strain>
    </source>
</reference>
<keyword evidence="2" id="KW-1185">Reference proteome</keyword>
<dbReference type="Proteomes" id="UP000192132">
    <property type="component" value="Unassembled WGS sequence"/>
</dbReference>
<evidence type="ECO:0000313" key="2">
    <source>
        <dbReference type="Proteomes" id="UP000192132"/>
    </source>
</evidence>
<gene>
    <name evidence="1" type="ORF">BKE30_11445</name>
</gene>
<dbReference type="STRING" id="1907941.BKE30_11445"/>
<dbReference type="EMBL" id="MLCN01000029">
    <property type="protein sequence ID" value="ONG38773.1"/>
    <property type="molecule type" value="Genomic_DNA"/>
</dbReference>
<dbReference type="Gene3D" id="3.90.1720.70">
    <property type="match status" value="1"/>
</dbReference>
<accession>A0A1S8CS99</accession>
<organism evidence="1 2">
    <name type="scientific">Alkanindiges hydrocarboniclasticus</name>
    <dbReference type="NCBI Taxonomy" id="1907941"/>
    <lineage>
        <taxon>Bacteria</taxon>
        <taxon>Pseudomonadati</taxon>
        <taxon>Pseudomonadota</taxon>
        <taxon>Gammaproteobacteria</taxon>
        <taxon>Moraxellales</taxon>
        <taxon>Moraxellaceae</taxon>
        <taxon>Alkanindiges</taxon>
    </lineage>
</organism>
<comment type="caution">
    <text evidence="1">The sequence shown here is derived from an EMBL/GenBank/DDBJ whole genome shotgun (WGS) entry which is preliminary data.</text>
</comment>
<dbReference type="InterPro" id="IPR025562">
    <property type="entry name" value="Tae4"/>
</dbReference>
<protein>
    <recommendedName>
        <fullName evidence="3">Type VI secretion system (T6SS) effector Tae4 (Amidase)</fullName>
    </recommendedName>
</protein>
<dbReference type="RefSeq" id="WP_076878736.1">
    <property type="nucleotide sequence ID" value="NZ_MLCN01000029.1"/>
</dbReference>